<reference evidence="3" key="2">
    <citation type="submission" date="2020-10" db="UniProtKB">
        <authorList>
            <consortium name="WormBaseParasite"/>
        </authorList>
    </citation>
    <scope>IDENTIFICATION</scope>
</reference>
<keyword evidence="1" id="KW-1133">Transmembrane helix</keyword>
<dbReference type="AlphaFoldDB" id="A0A7E4W9T8"/>
<accession>A0A7E4W9T8</accession>
<feature type="transmembrane region" description="Helical" evidence="1">
    <location>
        <begin position="12"/>
        <end position="37"/>
    </location>
</feature>
<name>A0A7E4W9T8_PANRE</name>
<keyword evidence="1" id="KW-0472">Membrane</keyword>
<evidence type="ECO:0000256" key="1">
    <source>
        <dbReference type="SAM" id="Phobius"/>
    </source>
</evidence>
<proteinExistence type="predicted"/>
<protein>
    <submittedName>
        <fullName evidence="3">Transmembrane protein</fullName>
    </submittedName>
</protein>
<dbReference type="Proteomes" id="UP000492821">
    <property type="component" value="Unassembled WGS sequence"/>
</dbReference>
<evidence type="ECO:0000313" key="3">
    <source>
        <dbReference type="WBParaSite" id="Pan_g8660.t1"/>
    </source>
</evidence>
<keyword evidence="1" id="KW-0812">Transmembrane</keyword>
<evidence type="ECO:0000313" key="2">
    <source>
        <dbReference type="Proteomes" id="UP000492821"/>
    </source>
</evidence>
<keyword evidence="2" id="KW-1185">Reference proteome</keyword>
<feature type="transmembrane region" description="Helical" evidence="1">
    <location>
        <begin position="170"/>
        <end position="188"/>
    </location>
</feature>
<reference evidence="2" key="1">
    <citation type="journal article" date="2013" name="Genetics">
        <title>The draft genome and transcriptome of Panagrellus redivivus are shaped by the harsh demands of a free-living lifestyle.</title>
        <authorList>
            <person name="Srinivasan J."/>
            <person name="Dillman A.R."/>
            <person name="Macchietto M.G."/>
            <person name="Heikkinen L."/>
            <person name="Lakso M."/>
            <person name="Fracchia K.M."/>
            <person name="Antoshechkin I."/>
            <person name="Mortazavi A."/>
            <person name="Wong G."/>
            <person name="Sternberg P.W."/>
        </authorList>
    </citation>
    <scope>NUCLEOTIDE SEQUENCE [LARGE SCALE GENOMIC DNA]</scope>
    <source>
        <strain evidence="2">MT8872</strain>
    </source>
</reference>
<organism evidence="2 3">
    <name type="scientific">Panagrellus redivivus</name>
    <name type="common">Microworm</name>
    <dbReference type="NCBI Taxonomy" id="6233"/>
    <lineage>
        <taxon>Eukaryota</taxon>
        <taxon>Metazoa</taxon>
        <taxon>Ecdysozoa</taxon>
        <taxon>Nematoda</taxon>
        <taxon>Chromadorea</taxon>
        <taxon>Rhabditida</taxon>
        <taxon>Tylenchina</taxon>
        <taxon>Panagrolaimomorpha</taxon>
        <taxon>Panagrolaimoidea</taxon>
        <taxon>Panagrolaimidae</taxon>
        <taxon>Panagrellus</taxon>
    </lineage>
</organism>
<dbReference type="WBParaSite" id="Pan_g8660.t1">
    <property type="protein sequence ID" value="Pan_g8660.t1"/>
    <property type="gene ID" value="Pan_g8660"/>
</dbReference>
<sequence length="408" mass="45704">MPSHSENTFVKSLFIAGFTFVDTIVSAPSLCALLLSIESHHHPIDRYHSPRTTVVPKAVPAITLLGTCSQQNRIQIPSPFCFSCQRYISTPVRHTLLFEHLPLPIPIFFSSTSAFQLLHSSIRRSSCLQSPPGCRGSASIFSSGPSVKSYPCCFLILRAMFVIRLNIKRVILSIPSFMLPLLSGYLVASPSVLGPLNRVSMAAGIGEELSVPEIMFVSKSASKLKVRILTGFAHITSFLVRSSSICCFVEGHFGCLASWDVFRDIVTKYIVLIHHKFEHLPPLIPIFLSRENLHPINSFVEARVSKVLQQVSLFSFHLFVRSSRKLVSLLLSYPSWHVWDLSEHGMLVILEAWHCSTSISRHPFSFHPSAVAFIFLHPVVHCATFLDRVLPDIEQVGWLCRLILKSYL</sequence>